<dbReference type="EMBL" id="JABBGK010000001">
    <property type="protein sequence ID" value="NML73568.1"/>
    <property type="molecule type" value="Genomic_DNA"/>
</dbReference>
<gene>
    <name evidence="1" type="ORF">HHL25_05445</name>
</gene>
<dbReference type="RefSeq" id="WP_169588008.1">
    <property type="nucleotide sequence ID" value="NZ_JABBGK010000001.1"/>
</dbReference>
<reference evidence="1 2" key="1">
    <citation type="submission" date="2020-04" db="EMBL/GenBank/DDBJ databases">
        <title>Rhizobium sp. S-51 isolated from soil.</title>
        <authorList>
            <person name="Dahal R.H."/>
        </authorList>
    </citation>
    <scope>NUCLEOTIDE SEQUENCE [LARGE SCALE GENOMIC DNA]</scope>
    <source>
        <strain evidence="1 2">S-51</strain>
    </source>
</reference>
<organism evidence="1 2">
    <name type="scientific">Rhizobium terricola</name>
    <dbReference type="NCBI Taxonomy" id="2728849"/>
    <lineage>
        <taxon>Bacteria</taxon>
        <taxon>Pseudomonadati</taxon>
        <taxon>Pseudomonadota</taxon>
        <taxon>Alphaproteobacteria</taxon>
        <taxon>Hyphomicrobiales</taxon>
        <taxon>Rhizobiaceae</taxon>
        <taxon>Rhizobium/Agrobacterium group</taxon>
        <taxon>Rhizobium</taxon>
    </lineage>
</organism>
<dbReference type="Proteomes" id="UP000541470">
    <property type="component" value="Unassembled WGS sequence"/>
</dbReference>
<protein>
    <submittedName>
        <fullName evidence="1">Uncharacterized protein</fullName>
    </submittedName>
</protein>
<evidence type="ECO:0000313" key="1">
    <source>
        <dbReference type="EMBL" id="NML73568.1"/>
    </source>
</evidence>
<name>A0A7Y0AU89_9HYPH</name>
<proteinExistence type="predicted"/>
<keyword evidence="2" id="KW-1185">Reference proteome</keyword>
<sequence>MDTFKTPIAGNSTRNRSAISNGSWLLEGVDHRSALGRRYRDLCMNMADDMGGASILSEPQKAMIRQLAAVMVECEKLQSAIVKGEDVDHEVLVRLTNLHARLARDLKVKTKAKPKRTLQDHLRERA</sequence>
<comment type="caution">
    <text evidence="1">The sequence shown here is derived from an EMBL/GenBank/DDBJ whole genome shotgun (WGS) entry which is preliminary data.</text>
</comment>
<accession>A0A7Y0AU89</accession>
<dbReference type="AlphaFoldDB" id="A0A7Y0AU89"/>
<evidence type="ECO:0000313" key="2">
    <source>
        <dbReference type="Proteomes" id="UP000541470"/>
    </source>
</evidence>